<keyword evidence="5" id="KW-1185">Reference proteome</keyword>
<reference evidence="4" key="2">
    <citation type="submission" date="2013-10" db="EMBL/GenBank/DDBJ databases">
        <authorList>
            <person name="Aslett M."/>
        </authorList>
    </citation>
    <scope>NUCLEOTIDE SEQUENCE [LARGE SCALE GENOMIC DNA]</scope>
    <source>
        <strain evidence="4">Houghton</strain>
    </source>
</reference>
<dbReference type="Gene3D" id="3.30.70.1660">
    <property type="match status" value="1"/>
</dbReference>
<accession>U6LCP1</accession>
<dbReference type="RefSeq" id="XP_013236261.1">
    <property type="nucleotide sequence ID" value="XM_013380807.1"/>
</dbReference>
<evidence type="ECO:0000259" key="3">
    <source>
        <dbReference type="PROSITE" id="PS00745"/>
    </source>
</evidence>
<dbReference type="InterPro" id="IPR045853">
    <property type="entry name" value="Pep_chain_release_fac_I_sf"/>
</dbReference>
<dbReference type="InterPro" id="IPR050057">
    <property type="entry name" value="Prokaryotic/Mito_RF"/>
</dbReference>
<feature type="region of interest" description="Disordered" evidence="2">
    <location>
        <begin position="147"/>
        <end position="167"/>
    </location>
</feature>
<proteinExistence type="inferred from homology"/>
<dbReference type="PANTHER" id="PTHR43804:SF8">
    <property type="entry name" value="PEPTIDE CHAIN RELEASE FACTOR APG3, CHLOROPLASTIC"/>
    <property type="match status" value="1"/>
</dbReference>
<dbReference type="SUPFAM" id="SSF75620">
    <property type="entry name" value="Release factor"/>
    <property type="match status" value="1"/>
</dbReference>
<dbReference type="VEuPathDB" id="ToxoDB:ETH2_1018800"/>
<dbReference type="Pfam" id="PF00472">
    <property type="entry name" value="RF-1"/>
    <property type="match status" value="1"/>
</dbReference>
<organism evidence="4 5">
    <name type="scientific">Eimeria tenella</name>
    <name type="common">Coccidian parasite</name>
    <dbReference type="NCBI Taxonomy" id="5802"/>
    <lineage>
        <taxon>Eukaryota</taxon>
        <taxon>Sar</taxon>
        <taxon>Alveolata</taxon>
        <taxon>Apicomplexa</taxon>
        <taxon>Conoidasida</taxon>
        <taxon>Coccidia</taxon>
        <taxon>Eucoccidiorida</taxon>
        <taxon>Eimeriorina</taxon>
        <taxon>Eimeriidae</taxon>
        <taxon>Eimeria</taxon>
    </lineage>
</organism>
<evidence type="ECO:0000256" key="1">
    <source>
        <dbReference type="ARBA" id="ARBA00010835"/>
    </source>
</evidence>
<reference evidence="4" key="1">
    <citation type="submission" date="2013-10" db="EMBL/GenBank/DDBJ databases">
        <title>Genomic analysis of the causative agents of coccidiosis in chickens.</title>
        <authorList>
            <person name="Reid A.J."/>
            <person name="Blake D."/>
            <person name="Billington K."/>
            <person name="Browne H."/>
            <person name="Dunn M."/>
            <person name="Hung S."/>
            <person name="Kawahara F."/>
            <person name="Miranda-Saavedra D."/>
            <person name="Mourier T."/>
            <person name="Nagra H."/>
            <person name="Otto T.D."/>
            <person name="Rawlings N."/>
            <person name="Sanchez A."/>
            <person name="Sanders M."/>
            <person name="Subramaniam C."/>
            <person name="Tay Y."/>
            <person name="Dear P."/>
            <person name="Doerig C."/>
            <person name="Gruber A."/>
            <person name="Parkinson J."/>
            <person name="Shirley M."/>
            <person name="Wan K.L."/>
            <person name="Berriman M."/>
            <person name="Tomley F."/>
            <person name="Pain A."/>
        </authorList>
    </citation>
    <scope>NUCLEOTIDE SEQUENCE [LARGE SCALE GENOMIC DNA]</scope>
    <source>
        <strain evidence="4">Houghton</strain>
    </source>
</reference>
<feature type="domain" description="Prokaryotic-type class I peptide chain release factors" evidence="3">
    <location>
        <begin position="38"/>
        <end position="54"/>
    </location>
</feature>
<name>U6LCP1_EIMTE</name>
<dbReference type="InterPro" id="IPR000352">
    <property type="entry name" value="Pep_chain_release_fac_I"/>
</dbReference>
<dbReference type="OrthoDB" id="2019491at2759"/>
<dbReference type="AlphaFoldDB" id="U6LCP1"/>
<dbReference type="PANTHER" id="PTHR43804">
    <property type="entry name" value="LD18447P"/>
    <property type="match status" value="1"/>
</dbReference>
<sequence>MLIWGRMHTSTATVAVLKEKQDQEVVIDERELLVRTARSSGAGGQNVNKVETAVDLLHIPSGIRVFSQQERTQAQNKKVLQGQRHQKIRSYNAKAGRVNDHRLGAPRSFSYKQLLLQGQLQELHLLLLLQHARHRLQQRLLPLTQQQQQQPTQNQASSVAAAQLSQT</sequence>
<dbReference type="OMA" id="MEGRMHT"/>
<gene>
    <name evidence="4" type="ORF">ETH_00003750</name>
</gene>
<dbReference type="Gene3D" id="3.30.160.20">
    <property type="match status" value="1"/>
</dbReference>
<dbReference type="GO" id="GO:0003747">
    <property type="term" value="F:translation release factor activity"/>
    <property type="evidence" value="ECO:0007669"/>
    <property type="project" value="InterPro"/>
</dbReference>
<dbReference type="GeneID" id="25249963"/>
<dbReference type="Proteomes" id="UP000030747">
    <property type="component" value="Unassembled WGS sequence"/>
</dbReference>
<evidence type="ECO:0000256" key="2">
    <source>
        <dbReference type="SAM" id="MobiDB-lite"/>
    </source>
</evidence>
<dbReference type="VEuPathDB" id="ToxoDB:ETH_00003750"/>
<protein>
    <submittedName>
        <fullName evidence="4">Peptide chain release factor 1, putative</fullName>
    </submittedName>
</protein>
<evidence type="ECO:0000313" key="4">
    <source>
        <dbReference type="EMBL" id="CDJ45515.1"/>
    </source>
</evidence>
<evidence type="ECO:0000313" key="5">
    <source>
        <dbReference type="Proteomes" id="UP000030747"/>
    </source>
</evidence>
<comment type="similarity">
    <text evidence="1">Belongs to the prokaryotic/mitochondrial release factor family.</text>
</comment>
<dbReference type="PROSITE" id="PS00745">
    <property type="entry name" value="RF_PROK_I"/>
    <property type="match status" value="1"/>
</dbReference>
<dbReference type="EMBL" id="HG678324">
    <property type="protein sequence ID" value="CDJ45515.1"/>
    <property type="molecule type" value="Genomic_DNA"/>
</dbReference>